<evidence type="ECO:0000313" key="5">
    <source>
        <dbReference type="Proteomes" id="UP001313132"/>
    </source>
</evidence>
<dbReference type="Proteomes" id="UP001313132">
    <property type="component" value="Unassembled WGS sequence"/>
</dbReference>
<dbReference type="Proteomes" id="UP000237284">
    <property type="component" value="Chromosome"/>
</dbReference>
<evidence type="ECO:0000313" key="3">
    <source>
        <dbReference type="EMBL" id="QPK17326.1"/>
    </source>
</evidence>
<sequence>MKNVFFGISAEALAEVFGISTETAALLKSESKRQGTIAELAVDLLKLVPILPIQAVKNA</sequence>
<reference evidence="2" key="1">
    <citation type="submission" date="2017-12" db="EMBL/GenBank/DDBJ databases">
        <title>First report on the novel genomospecies/subspecies of Pectobacterium carotovorum in Russia.</title>
        <authorList>
            <person name="Shirshikov F.V."/>
            <person name="Miroshnikov K."/>
            <person name="Toshakov S.V."/>
            <person name="Kabanova A.P."/>
            <person name="Barannik A.P."/>
            <person name="Shneider M."/>
            <person name="Ignatov A.N."/>
            <person name="Miroshnikov K.A."/>
        </authorList>
    </citation>
    <scope>NUCLEOTIDE SEQUENCE [LARGE SCALE GENOMIC DNA]</scope>
    <source>
        <strain evidence="2">F131</strain>
    </source>
</reference>
<dbReference type="EMBL" id="CP065030">
    <property type="protein sequence ID" value="QPK17326.1"/>
    <property type="molecule type" value="Genomic_DNA"/>
</dbReference>
<dbReference type="RefSeq" id="WP_103972514.1">
    <property type="nucleotide sequence ID" value="NZ_CAKLHX010000018.1"/>
</dbReference>
<dbReference type="EMBL" id="JBBBON010000011">
    <property type="protein sequence ID" value="MEI7103342.1"/>
    <property type="molecule type" value="Genomic_DNA"/>
</dbReference>
<dbReference type="Gene3D" id="2.60.120.10">
    <property type="entry name" value="Jelly Rolls"/>
    <property type="match status" value="1"/>
</dbReference>
<protein>
    <submittedName>
        <fullName evidence="2">Uncharacterized protein</fullName>
    </submittedName>
</protein>
<dbReference type="EMBL" id="PDVW01000053">
    <property type="protein sequence ID" value="POY47997.1"/>
    <property type="molecule type" value="Genomic_DNA"/>
</dbReference>
<keyword evidence="5" id="KW-1185">Reference proteome</keyword>
<gene>
    <name evidence="3" type="ORF">F131LOC_008385</name>
    <name evidence="2" type="ORF">F131LOC_04258</name>
    <name evidence="1" type="ORF">WCT63_12885</name>
</gene>
<evidence type="ECO:0000313" key="2">
    <source>
        <dbReference type="EMBL" id="POY47997.1"/>
    </source>
</evidence>
<proteinExistence type="predicted"/>
<name>A0A855MAN6_9GAMM</name>
<accession>A0A855MAN6</accession>
<evidence type="ECO:0000313" key="4">
    <source>
        <dbReference type="Proteomes" id="UP000237284"/>
    </source>
</evidence>
<reference evidence="1 5" key="3">
    <citation type="submission" date="2024-03" db="EMBL/GenBank/DDBJ databases">
        <title>Analysis of soft rot Pectobacteriaceae population diversity in US potato growing regions between 2016 and 2022.</title>
        <authorList>
            <person name="Ma X."/>
            <person name="Zhang X."/>
            <person name="Stodghill P."/>
            <person name="Rioux R."/>
            <person name="Babler B."/>
            <person name="Shrestha S."/>
            <person name="Babler B."/>
            <person name="Rivedal H."/>
            <person name="Frost K."/>
            <person name="Hao J."/>
            <person name="Secor G."/>
            <person name="Swingle B."/>
        </authorList>
    </citation>
    <scope>NUCLEOTIDE SEQUENCE [LARGE SCALE GENOMIC DNA]</scope>
    <source>
        <strain evidence="1 5">UMSS2</strain>
    </source>
</reference>
<evidence type="ECO:0000313" key="1">
    <source>
        <dbReference type="EMBL" id="MEI7103342.1"/>
    </source>
</evidence>
<reference evidence="3 4" key="2">
    <citation type="submission" date="2020-11" db="EMBL/GenBank/DDBJ databases">
        <title>Complete genome sequence of Pectobacterium versatile F131.</title>
        <authorList>
            <person name="Shirshikov F.V."/>
            <person name="Miroshnikov K."/>
            <person name="Toshakov S.V."/>
            <person name="Kabanova A.P."/>
            <person name="Barannik A.P."/>
            <person name="Shneider M."/>
            <person name="Ignatov A.N."/>
            <person name="Miroshnikov K.A."/>
            <person name="Mikhailova Y.V."/>
            <person name="Shelenkov A."/>
            <person name="Yanushevich Y.G."/>
            <person name="Evseev P.V."/>
        </authorList>
    </citation>
    <scope>NUCLEOTIDE SEQUENCE [LARGE SCALE GENOMIC DNA]</scope>
    <source>
        <strain evidence="3 4">F131</strain>
    </source>
</reference>
<dbReference type="InterPro" id="IPR014710">
    <property type="entry name" value="RmlC-like_jellyroll"/>
</dbReference>
<dbReference type="AlphaFoldDB" id="A0A855MAN6"/>
<organism evidence="2">
    <name type="scientific">Pectobacterium versatile</name>
    <dbReference type="NCBI Taxonomy" id="2488639"/>
    <lineage>
        <taxon>Bacteria</taxon>
        <taxon>Pseudomonadati</taxon>
        <taxon>Pseudomonadota</taxon>
        <taxon>Gammaproteobacteria</taxon>
        <taxon>Enterobacterales</taxon>
        <taxon>Pectobacteriaceae</taxon>
        <taxon>Pectobacterium</taxon>
    </lineage>
</organism>